<dbReference type="SUPFAM" id="SSF103473">
    <property type="entry name" value="MFS general substrate transporter"/>
    <property type="match status" value="1"/>
</dbReference>
<feature type="transmembrane region" description="Helical" evidence="5">
    <location>
        <begin position="205"/>
        <end position="225"/>
    </location>
</feature>
<dbReference type="Pfam" id="PF00083">
    <property type="entry name" value="Sugar_tr"/>
    <property type="match status" value="1"/>
</dbReference>
<reference evidence="8" key="1">
    <citation type="submission" date="2017-02" db="UniProtKB">
        <authorList>
            <consortium name="WormBaseParasite"/>
        </authorList>
    </citation>
    <scope>IDENTIFICATION</scope>
</reference>
<dbReference type="GO" id="GO:0016020">
    <property type="term" value="C:membrane"/>
    <property type="evidence" value="ECO:0007669"/>
    <property type="project" value="UniProtKB-SubCell"/>
</dbReference>
<feature type="transmembrane region" description="Helical" evidence="5">
    <location>
        <begin position="351"/>
        <end position="370"/>
    </location>
</feature>
<dbReference type="InterPro" id="IPR020846">
    <property type="entry name" value="MFS_dom"/>
</dbReference>
<keyword evidence="3 5" id="KW-1133">Transmembrane helix</keyword>
<keyword evidence="4 5" id="KW-0472">Membrane</keyword>
<protein>
    <submittedName>
        <fullName evidence="8">MFS domain-containing protein</fullName>
    </submittedName>
</protein>
<evidence type="ECO:0000313" key="8">
    <source>
        <dbReference type="WBParaSite" id="ALUE_0000340601-mRNA-1"/>
    </source>
</evidence>
<dbReference type="InterPro" id="IPR005829">
    <property type="entry name" value="Sugar_transporter_CS"/>
</dbReference>
<feature type="transmembrane region" description="Helical" evidence="5">
    <location>
        <begin position="146"/>
        <end position="166"/>
    </location>
</feature>
<evidence type="ECO:0000256" key="5">
    <source>
        <dbReference type="SAM" id="Phobius"/>
    </source>
</evidence>
<dbReference type="InterPro" id="IPR005828">
    <property type="entry name" value="MFS_sugar_transport-like"/>
</dbReference>
<dbReference type="PROSITE" id="PS50850">
    <property type="entry name" value="MFS"/>
    <property type="match status" value="1"/>
</dbReference>
<feature type="transmembrane region" description="Helical" evidence="5">
    <location>
        <begin position="382"/>
        <end position="404"/>
    </location>
</feature>
<evidence type="ECO:0000313" key="7">
    <source>
        <dbReference type="Proteomes" id="UP000036681"/>
    </source>
</evidence>
<evidence type="ECO:0000256" key="3">
    <source>
        <dbReference type="ARBA" id="ARBA00022989"/>
    </source>
</evidence>
<comment type="subcellular location">
    <subcellularLocation>
        <location evidence="1">Membrane</location>
        <topology evidence="1">Multi-pass membrane protein</topology>
    </subcellularLocation>
</comment>
<evidence type="ECO:0000256" key="1">
    <source>
        <dbReference type="ARBA" id="ARBA00004141"/>
    </source>
</evidence>
<keyword evidence="2 5" id="KW-0812">Transmembrane</keyword>
<dbReference type="GO" id="GO:0022857">
    <property type="term" value="F:transmembrane transporter activity"/>
    <property type="evidence" value="ECO:0007669"/>
    <property type="project" value="InterPro"/>
</dbReference>
<accession>A0A0M3HNS9</accession>
<dbReference type="WBParaSite" id="ALUE_0000340601-mRNA-1">
    <property type="protein sequence ID" value="ALUE_0000340601-mRNA-1"/>
    <property type="gene ID" value="ALUE_0000340601"/>
</dbReference>
<evidence type="ECO:0000259" key="6">
    <source>
        <dbReference type="PROSITE" id="PS50850"/>
    </source>
</evidence>
<name>A0A0M3HNS9_ASCLU</name>
<sequence length="569" mass="63984">MHYEEVSREENKRSSIGRIDELITFNRYVLFLCFTYELIIISQVGNLASMIFICASPDIIGCSETIFANNITRQEACNLYEGILLSGNNDSCKAMINYQFKSVNVEWALFCDKEHGVKNTISYQMLGVMIGALIFGQLSDLFGRKPVGLCCVVGTIVTGSMSAFAHNLFAFTLLRFIVGIFVGGNSTVMYVYVIENVPTNARFAVKTLVTWSPNFVILSLIAYLSGEWRSLSLAMNLLASPALICFLFLYESPYWLLDKGRTNEAQNVLKKTSMWGITAKQYENSEELLEACIQQEQQRRNAKLKRYYFYHLFYSWKLFRYNLIISFSCFSMGAISYGLMFNLEKISGSLYINAAMLGLFRYALNMLIAVADHFFKCIGRKVIHTFALLGIIIGMTFILFVNYFDIMFEYKLQVRAFTLLAVGMTATVFLVNGITNAELFPTAIRNIASAHALTWGRIGGIVAPQIFYLQTNLWQSRFLQLSILALGILQSAFCPHPDTLLASTLHSSMPYAIIISMALLDVLLFDAFLPETKHGALSSEMPRGSIPSNCCSLSRKRIANDGNSAVNNR</sequence>
<dbReference type="AlphaFoldDB" id="A0A0M3HNS9"/>
<feature type="transmembrane region" description="Helical" evidence="5">
    <location>
        <begin position="121"/>
        <end position="139"/>
    </location>
</feature>
<feature type="transmembrane region" description="Helical" evidence="5">
    <location>
        <begin position="172"/>
        <end position="193"/>
    </location>
</feature>
<dbReference type="Proteomes" id="UP000036681">
    <property type="component" value="Unplaced"/>
</dbReference>
<feature type="transmembrane region" description="Helical" evidence="5">
    <location>
        <begin position="231"/>
        <end position="250"/>
    </location>
</feature>
<proteinExistence type="predicted"/>
<keyword evidence="7" id="KW-1185">Reference proteome</keyword>
<feature type="transmembrane region" description="Helical" evidence="5">
    <location>
        <begin position="416"/>
        <end position="435"/>
    </location>
</feature>
<organism evidence="7 8">
    <name type="scientific">Ascaris lumbricoides</name>
    <name type="common">Giant roundworm</name>
    <dbReference type="NCBI Taxonomy" id="6252"/>
    <lineage>
        <taxon>Eukaryota</taxon>
        <taxon>Metazoa</taxon>
        <taxon>Ecdysozoa</taxon>
        <taxon>Nematoda</taxon>
        <taxon>Chromadorea</taxon>
        <taxon>Rhabditida</taxon>
        <taxon>Spirurina</taxon>
        <taxon>Ascaridomorpha</taxon>
        <taxon>Ascaridoidea</taxon>
        <taxon>Ascarididae</taxon>
        <taxon>Ascaris</taxon>
    </lineage>
</organism>
<dbReference type="PROSITE" id="PS00217">
    <property type="entry name" value="SUGAR_TRANSPORT_2"/>
    <property type="match status" value="1"/>
</dbReference>
<evidence type="ECO:0000256" key="2">
    <source>
        <dbReference type="ARBA" id="ARBA00022692"/>
    </source>
</evidence>
<feature type="domain" description="Major facilitator superfamily (MFS) profile" evidence="6">
    <location>
        <begin position="75"/>
        <end position="533"/>
    </location>
</feature>
<dbReference type="Gene3D" id="1.20.1250.20">
    <property type="entry name" value="MFS general substrate transporter like domains"/>
    <property type="match status" value="1"/>
</dbReference>
<feature type="transmembrane region" description="Helical" evidence="5">
    <location>
        <begin position="318"/>
        <end position="339"/>
    </location>
</feature>
<dbReference type="InterPro" id="IPR036259">
    <property type="entry name" value="MFS_trans_sf"/>
</dbReference>
<dbReference type="PANTHER" id="PTHR24064">
    <property type="entry name" value="SOLUTE CARRIER FAMILY 22 MEMBER"/>
    <property type="match status" value="1"/>
</dbReference>
<evidence type="ECO:0000256" key="4">
    <source>
        <dbReference type="ARBA" id="ARBA00023136"/>
    </source>
</evidence>